<dbReference type="EMBL" id="CAJVRM010000418">
    <property type="protein sequence ID" value="CAG8980810.1"/>
    <property type="molecule type" value="Genomic_DNA"/>
</dbReference>
<proteinExistence type="predicted"/>
<keyword evidence="3" id="KW-1185">Reference proteome</keyword>
<feature type="region of interest" description="Disordered" evidence="1">
    <location>
        <begin position="1"/>
        <end position="31"/>
    </location>
</feature>
<dbReference type="AlphaFoldDB" id="A0A9N9LT79"/>
<evidence type="ECO:0000313" key="3">
    <source>
        <dbReference type="Proteomes" id="UP000701801"/>
    </source>
</evidence>
<comment type="caution">
    <text evidence="2">The sequence shown here is derived from an EMBL/GenBank/DDBJ whole genome shotgun (WGS) entry which is preliminary data.</text>
</comment>
<evidence type="ECO:0000313" key="2">
    <source>
        <dbReference type="EMBL" id="CAG8980810.1"/>
    </source>
</evidence>
<accession>A0A9N9LT79</accession>
<organism evidence="2 3">
    <name type="scientific">Hymenoscyphus albidus</name>
    <dbReference type="NCBI Taxonomy" id="595503"/>
    <lineage>
        <taxon>Eukaryota</taxon>
        <taxon>Fungi</taxon>
        <taxon>Dikarya</taxon>
        <taxon>Ascomycota</taxon>
        <taxon>Pezizomycotina</taxon>
        <taxon>Leotiomycetes</taxon>
        <taxon>Helotiales</taxon>
        <taxon>Helotiaceae</taxon>
        <taxon>Hymenoscyphus</taxon>
    </lineage>
</organism>
<feature type="compositionally biased region" description="Polar residues" evidence="1">
    <location>
        <begin position="1"/>
        <end position="15"/>
    </location>
</feature>
<evidence type="ECO:0000256" key="1">
    <source>
        <dbReference type="SAM" id="MobiDB-lite"/>
    </source>
</evidence>
<reference evidence="2" key="1">
    <citation type="submission" date="2021-07" db="EMBL/GenBank/DDBJ databases">
        <authorList>
            <person name="Durling M."/>
        </authorList>
    </citation>
    <scope>NUCLEOTIDE SEQUENCE</scope>
</reference>
<dbReference type="Proteomes" id="UP000701801">
    <property type="component" value="Unassembled WGS sequence"/>
</dbReference>
<name>A0A9N9LT79_9HELO</name>
<gene>
    <name evidence="2" type="ORF">HYALB_00003736</name>
</gene>
<sequence>MSSFNGNMKFTNSSRGLDEAKEGNEEKYNYQAPLSREALSRWDPDNAVRIMIQKERSGTE</sequence>
<feature type="compositionally biased region" description="Basic and acidic residues" evidence="1">
    <location>
        <begin position="16"/>
        <end position="28"/>
    </location>
</feature>
<protein>
    <submittedName>
        <fullName evidence="2">Uncharacterized protein</fullName>
    </submittedName>
</protein>